<dbReference type="OrthoDB" id="1951267at2"/>
<dbReference type="STRING" id="1304284.L21TH_2640"/>
<dbReference type="eggNOG" id="ENOG5030H4F">
    <property type="taxonomic scope" value="Bacteria"/>
</dbReference>
<gene>
    <name evidence="1" type="ORF">L21TH_2640</name>
</gene>
<dbReference type="PATRIC" id="fig|1304284.3.peg.2594"/>
<name>R1AQI0_9FIRM</name>
<evidence type="ECO:0008006" key="3">
    <source>
        <dbReference type="Google" id="ProtNLM"/>
    </source>
</evidence>
<dbReference type="AlphaFoldDB" id="R1AQI0"/>
<comment type="caution">
    <text evidence="1">The sequence shown here is derived from an EMBL/GenBank/DDBJ whole genome shotgun (WGS) entry which is preliminary data.</text>
</comment>
<dbReference type="RefSeq" id="WP_006317386.1">
    <property type="nucleotide sequence ID" value="NZ_ARZA01000277.1"/>
</dbReference>
<sequence>MVKKNISHEKAMKIQEAVTRKLMNYIYSYISREKFDNNILFSFNGSSEHEKMITFNVWLSLDYIVKKDKNFIELFLEEYKDNLTDNEKRILIERNKTYISLYEVEEIRGNNLILTDIFTEERKTVYQENLAEKNIYDDIIIGRIGNVLGYNKLVGIVHMVSDIDKEYLYNTILYDYGLEKKDNPDIRDLKDYLRRFSNKVYYFVDNVINKEDEMPLMSIKSETQIDKFCKHLYEKNLTKKTIDKHIGNLVNFYYYYLPRTKYSLEDITESIIDDFLYTGIFDNYISSKSEISSFITTFKKYSKFLYETGKTTKGEHNKITNISKKKDEYFEELDYLESKFGDTYIDNELYYDDILGEVVDNTLKYDTHIKNIIDQYNTEEKNLIIYDFETYINYILTNDVKVTNINKYITRKHVIALNELMKNKQEITTKVVNQDNIPLLHLFYKFGLYYSILIVDNKEINVDEIKLEEYKNLDTSEKIALFIDYIWNKCEWYDFDTSGWGKHKEEYENRNNYVKVLASLKEGKSYQYSQVINLHDSENLNNSSNGEQIDFFDLFNNCLSIQSMRFAYIFNSVIIRFFSYLSLVDIIINKDVDDYEKKTGLDIDKIKVNEIGHKVFEYLCGEKVKKKRNR</sequence>
<accession>R1AQI0</accession>
<reference evidence="1 2" key="1">
    <citation type="journal article" date="2015" name="Geomicrobiol. J.">
        <title>Caldisalinibacter kiritimatiensis gen. nov., sp. nov., a moderately thermohalophilic thiosulfate-reducing bacterium from a hypersaline microbial mat.</title>
        <authorList>
            <person name="Ben Hania W."/>
            <person name="Joseph M."/>
            <person name="Fiebig A."/>
            <person name="Bunk B."/>
            <person name="Klenk H.-P."/>
            <person name="Fardeau M.-L."/>
            <person name="Spring S."/>
        </authorList>
    </citation>
    <scope>NUCLEOTIDE SEQUENCE [LARGE SCALE GENOMIC DNA]</scope>
    <source>
        <strain evidence="1 2">L21-TH-D2</strain>
    </source>
</reference>
<keyword evidence="2" id="KW-1185">Reference proteome</keyword>
<evidence type="ECO:0000313" key="2">
    <source>
        <dbReference type="Proteomes" id="UP000013378"/>
    </source>
</evidence>
<organism evidence="1 2">
    <name type="scientific">Caldisalinibacter kiritimatiensis</name>
    <dbReference type="NCBI Taxonomy" id="1304284"/>
    <lineage>
        <taxon>Bacteria</taxon>
        <taxon>Bacillati</taxon>
        <taxon>Bacillota</taxon>
        <taxon>Tissierellia</taxon>
        <taxon>Tissierellales</taxon>
        <taxon>Thermohalobacteraceae</taxon>
        <taxon>Caldisalinibacter</taxon>
    </lineage>
</organism>
<protein>
    <recommendedName>
        <fullName evidence="3">Core-binding (CB) domain-containing protein</fullName>
    </recommendedName>
</protein>
<dbReference type="Proteomes" id="UP000013378">
    <property type="component" value="Unassembled WGS sequence"/>
</dbReference>
<proteinExistence type="predicted"/>
<dbReference type="EMBL" id="ARZA01000277">
    <property type="protein sequence ID" value="EOC99382.1"/>
    <property type="molecule type" value="Genomic_DNA"/>
</dbReference>
<evidence type="ECO:0000313" key="1">
    <source>
        <dbReference type="EMBL" id="EOC99382.1"/>
    </source>
</evidence>